<dbReference type="Pfam" id="PF14081">
    <property type="entry name" value="DUF4262"/>
    <property type="match status" value="1"/>
</dbReference>
<dbReference type="InterPro" id="IPR025358">
    <property type="entry name" value="DUF4262"/>
</dbReference>
<sequence length="176" mass="19746">MRCPMVNAEYLPFDAASHSHIAEMIEENGFAPAYIGKSCEIPGFEDVPCGYLSTIGLNERGWPELVVTGIVPMEDLAMILNATVSYWETYGVTTGIIDMLPTCVNVDDGFAMYGRVNIVPIIGEHPDVVHGNERYYGLQRMVQYYQVIWSDEELVLPNEEGYDETLHQPILTGRTH</sequence>
<dbReference type="RefSeq" id="YP_009010174.1">
    <property type="nucleotide sequence ID" value="NC_023610.1"/>
</dbReference>
<evidence type="ECO:0000313" key="2">
    <source>
        <dbReference type="Proteomes" id="UP000204235"/>
    </source>
</evidence>
<organism evidence="1 2">
    <name type="scientific">Erwinia phage PhiEaH1</name>
    <dbReference type="NCBI Taxonomy" id="1401669"/>
    <lineage>
        <taxon>Viruses</taxon>
        <taxon>Duplodnaviria</taxon>
        <taxon>Heunggongvirae</taxon>
        <taxon>Uroviricota</taxon>
        <taxon>Caudoviricetes</taxon>
        <taxon>Chimalliviridae</taxon>
        <taxon>Iapetusvirus</taxon>
        <taxon>Iapetusvirus EaH1</taxon>
    </lineage>
</organism>
<evidence type="ECO:0000313" key="1">
    <source>
        <dbReference type="EMBL" id="AGX01843.1"/>
    </source>
</evidence>
<keyword evidence="2" id="KW-1185">Reference proteome</keyword>
<protein>
    <submittedName>
        <fullName evidence="1">Uncharacterized protein</fullName>
    </submittedName>
</protein>
<dbReference type="EMBL" id="KF623294">
    <property type="protein sequence ID" value="AGX01843.1"/>
    <property type="molecule type" value="Genomic_DNA"/>
</dbReference>
<dbReference type="GeneID" id="18501017"/>
<name>W8D0H9_9CAUD</name>
<proteinExistence type="predicted"/>
<accession>W8D0H9</accession>
<reference evidence="1 2" key="1">
    <citation type="journal article" date="2014" name="FEMS Microbiol. Lett.">
        <title>The genome of the Erwinia amylovora phage PhiEaH1 reveals greater diversity and broadens the applicability of phages for the treatment of fire blight.</title>
        <authorList>
            <person name="Meczker K."/>
            <person name="Domotor D."/>
            <person name="Vass J."/>
            <person name="Rakhely G."/>
            <person name="Schneider G."/>
            <person name="Kovacs T."/>
        </authorList>
    </citation>
    <scope>NUCLEOTIDE SEQUENCE [LARGE SCALE GENOMIC DNA]</scope>
</reference>
<dbReference type="Proteomes" id="UP000204235">
    <property type="component" value="Segment"/>
</dbReference>
<dbReference type="KEGG" id="vg:18501017"/>